<dbReference type="InterPro" id="IPR011009">
    <property type="entry name" value="Kinase-like_dom_sf"/>
</dbReference>
<keyword evidence="1" id="KW-0808">Transferase</keyword>
<evidence type="ECO:0000313" key="8">
    <source>
        <dbReference type="Proteomes" id="UP001519310"/>
    </source>
</evidence>
<dbReference type="GO" id="GO:0004674">
    <property type="term" value="F:protein serine/threonine kinase activity"/>
    <property type="evidence" value="ECO:0007669"/>
    <property type="project" value="UniProtKB-KW"/>
</dbReference>
<sequence length="506" mass="54774">MDVPADQSSWLLGDRFEISGGPRSGGMGEVYRGVDLFDSTVVAVKFLSPSGQDESGATIRRRPNAGDLRRFSRECDMHLRLGGRGVPAHIAQELTGPRPYLVTEFVDGMDLYRFLRANRPSFTASVCVLFQLVQILTRVHACDVVHRDVKPLNILLSEKGEVFLVDFGIALPLTPGATRHTEGGRTPGSSGYKAPEIIQGERNPGPAADLYGAACTFFQLVTGRLVFESDGVGYTLERQHCEDTAPRLSDLVPEGVPPEVDDLVARMLDKNPSLRPTAHEVAEVLAPSLPRFGTLPPTPLLSPDPTLPFREGGAAAALTVPAAQTRTSARPSVRRQAPGQLTRSELRSTLDAAAEEVRRGEPGDHTRHLATLLDRARRKWGEDDLEALEAVLTCANGARIIGDIMTAGSRYRTVERLTATVSHGSQLFPTALAARLGAAECRLSEEGQGAAVLDAWVEVCRDLVTMGRTAPAELVERCVELGADLDERGDADPDTVTHWSGWLRTL</sequence>
<name>A0ABS4L005_STRAV</name>
<dbReference type="EMBL" id="JAGGLQ010000002">
    <property type="protein sequence ID" value="MBP2035610.1"/>
    <property type="molecule type" value="Genomic_DNA"/>
</dbReference>
<evidence type="ECO:0000259" key="6">
    <source>
        <dbReference type="PROSITE" id="PS50011"/>
    </source>
</evidence>
<protein>
    <submittedName>
        <fullName evidence="7">Serine/threonine protein kinase</fullName>
    </submittedName>
</protein>
<feature type="region of interest" description="Disordered" evidence="5">
    <location>
        <begin position="321"/>
        <end position="347"/>
    </location>
</feature>
<evidence type="ECO:0000256" key="2">
    <source>
        <dbReference type="ARBA" id="ARBA00022741"/>
    </source>
</evidence>
<accession>A0ABS4L005</accession>
<comment type="caution">
    <text evidence="7">The sequence shown here is derived from an EMBL/GenBank/DDBJ whole genome shotgun (WGS) entry which is preliminary data.</text>
</comment>
<dbReference type="PANTHER" id="PTHR43289">
    <property type="entry name" value="MITOGEN-ACTIVATED PROTEIN KINASE KINASE KINASE 20-RELATED"/>
    <property type="match status" value="1"/>
</dbReference>
<dbReference type="PROSITE" id="PS00108">
    <property type="entry name" value="PROTEIN_KINASE_ST"/>
    <property type="match status" value="1"/>
</dbReference>
<evidence type="ECO:0000256" key="3">
    <source>
        <dbReference type="ARBA" id="ARBA00022777"/>
    </source>
</evidence>
<proteinExistence type="predicted"/>
<keyword evidence="7" id="KW-0723">Serine/threonine-protein kinase</keyword>
<dbReference type="Gene3D" id="1.10.510.10">
    <property type="entry name" value="Transferase(Phosphotransferase) domain 1"/>
    <property type="match status" value="1"/>
</dbReference>
<evidence type="ECO:0000313" key="7">
    <source>
        <dbReference type="EMBL" id="MBP2035610.1"/>
    </source>
</evidence>
<dbReference type="InterPro" id="IPR000719">
    <property type="entry name" value="Prot_kinase_dom"/>
</dbReference>
<evidence type="ECO:0000256" key="5">
    <source>
        <dbReference type="SAM" id="MobiDB-lite"/>
    </source>
</evidence>
<feature type="domain" description="Protein kinase" evidence="6">
    <location>
        <begin position="16"/>
        <end position="289"/>
    </location>
</feature>
<reference evidence="7 8" key="1">
    <citation type="submission" date="2021-03" db="EMBL/GenBank/DDBJ databases">
        <title>Genomic Encyclopedia of Type Strains, Phase IV (KMG-IV): sequencing the most valuable type-strain genomes for metagenomic binning, comparative biology and taxonomic classification.</title>
        <authorList>
            <person name="Goeker M."/>
        </authorList>
    </citation>
    <scope>NUCLEOTIDE SEQUENCE [LARGE SCALE GENOMIC DNA]</scope>
    <source>
        <strain evidence="7 8">DSM 40526</strain>
    </source>
</reference>
<evidence type="ECO:0000256" key="4">
    <source>
        <dbReference type="ARBA" id="ARBA00022840"/>
    </source>
</evidence>
<dbReference type="InterPro" id="IPR008271">
    <property type="entry name" value="Ser/Thr_kinase_AS"/>
</dbReference>
<dbReference type="RefSeq" id="WP_189968254.1">
    <property type="nucleotide sequence ID" value="NZ_BMVL01000004.1"/>
</dbReference>
<dbReference type="PANTHER" id="PTHR43289:SF34">
    <property type="entry name" value="SERINE_THREONINE-PROTEIN KINASE YBDM-RELATED"/>
    <property type="match status" value="1"/>
</dbReference>
<gene>
    <name evidence="7" type="ORF">J2Z77_001397</name>
</gene>
<keyword evidence="2" id="KW-0547">Nucleotide-binding</keyword>
<dbReference type="Pfam" id="PF00069">
    <property type="entry name" value="Pkinase"/>
    <property type="match status" value="1"/>
</dbReference>
<keyword evidence="3 7" id="KW-0418">Kinase</keyword>
<evidence type="ECO:0000256" key="1">
    <source>
        <dbReference type="ARBA" id="ARBA00022679"/>
    </source>
</evidence>
<dbReference type="SMART" id="SM00220">
    <property type="entry name" value="S_TKc"/>
    <property type="match status" value="1"/>
</dbReference>
<dbReference type="Proteomes" id="UP001519310">
    <property type="component" value="Unassembled WGS sequence"/>
</dbReference>
<dbReference type="SUPFAM" id="SSF56112">
    <property type="entry name" value="Protein kinase-like (PK-like)"/>
    <property type="match status" value="1"/>
</dbReference>
<dbReference type="CDD" id="cd14014">
    <property type="entry name" value="STKc_PknB_like"/>
    <property type="match status" value="1"/>
</dbReference>
<keyword evidence="4" id="KW-0067">ATP-binding</keyword>
<keyword evidence="8" id="KW-1185">Reference proteome</keyword>
<organism evidence="7 8">
    <name type="scientific">Streptomyces avidinii</name>
    <dbReference type="NCBI Taxonomy" id="1895"/>
    <lineage>
        <taxon>Bacteria</taxon>
        <taxon>Bacillati</taxon>
        <taxon>Actinomycetota</taxon>
        <taxon>Actinomycetes</taxon>
        <taxon>Kitasatosporales</taxon>
        <taxon>Streptomycetaceae</taxon>
        <taxon>Streptomyces</taxon>
    </lineage>
</organism>
<dbReference type="PROSITE" id="PS50011">
    <property type="entry name" value="PROTEIN_KINASE_DOM"/>
    <property type="match status" value="1"/>
</dbReference>